<organism evidence="4 6">
    <name type="scientific">Mycolicibacterium boenickei</name>
    <dbReference type="NCBI Taxonomy" id="146017"/>
    <lineage>
        <taxon>Bacteria</taxon>
        <taxon>Bacillati</taxon>
        <taxon>Actinomycetota</taxon>
        <taxon>Actinomycetes</taxon>
        <taxon>Mycobacteriales</taxon>
        <taxon>Mycobacteriaceae</taxon>
        <taxon>Mycolicibacterium</taxon>
    </lineage>
</organism>
<keyword evidence="5" id="KW-1185">Reference proteome</keyword>
<dbReference type="Proteomes" id="UP001162885">
    <property type="component" value="Chromosome"/>
</dbReference>
<dbReference type="InterPro" id="IPR000825">
    <property type="entry name" value="SUF_FeS_clus_asmbl_SufBD_core"/>
</dbReference>
<dbReference type="PANTHER" id="PTHR43575:SF1">
    <property type="entry name" value="PROTEIN ABCI7, CHLOROPLASTIC"/>
    <property type="match status" value="1"/>
</dbReference>
<protein>
    <submittedName>
        <fullName evidence="4">Fe-S cluster assembly protein SufD</fullName>
    </submittedName>
    <submittedName>
        <fullName evidence="3">UPF0051 protein</fullName>
    </submittedName>
</protein>
<dbReference type="SUPFAM" id="SSF101960">
    <property type="entry name" value="Stabilizer of iron transporter SufD"/>
    <property type="match status" value="1"/>
</dbReference>
<dbReference type="EMBL" id="CP060016">
    <property type="protein sequence ID" value="UNB97211.1"/>
    <property type="molecule type" value="Genomic_DNA"/>
</dbReference>
<dbReference type="EMBL" id="AP022579">
    <property type="protein sequence ID" value="BBX92869.1"/>
    <property type="molecule type" value="Genomic_DNA"/>
</dbReference>
<evidence type="ECO:0000259" key="2">
    <source>
        <dbReference type="Pfam" id="PF01458"/>
    </source>
</evidence>
<sequence>MSSNLTEAAESVAVNKGELFASFDVNAFEVPGGRDELWRFTPLKRLRGLHDGSAVANGSAGITVTERPGVTVETVGRDDKRLGEGGTPTDRVAAQAYSSFETATVVTVERDTEVAEPIEIVIDGPGVDTVGYGHLQIRVEELSRAIVVVDLRGSGTYADNVEIIVGDSAGLGLIWIADWADDMVHVSSHHAKLGKDAVLGHVNVTLGGDVVRTSATVRFTGPGGDAKMLGTYFADDGQFFESRLLVDHAQPHCKSDVLYKGALQGDPDSKKPDAHTVWIGDVLIRAEATGTDTFEVNRNLVLTDGARADSVPNLEIETGEIVGAGHASATGRFDDEQLFYLRARGIPEDQARRLVVRGFFNEIIAKIAVPEVRERLTAAIEKELAITESKASH</sequence>
<dbReference type="InterPro" id="IPR011542">
    <property type="entry name" value="SUF_FeS_clus_asmbl_SufD"/>
</dbReference>
<dbReference type="Proteomes" id="UP000466683">
    <property type="component" value="Chromosome"/>
</dbReference>
<dbReference type="InterPro" id="IPR037284">
    <property type="entry name" value="SUF_FeS_clus_asmbl_SufBD_sf"/>
</dbReference>
<dbReference type="AlphaFoldDB" id="A0AAX2ZPR8"/>
<evidence type="ECO:0000313" key="3">
    <source>
        <dbReference type="EMBL" id="BBX92869.1"/>
    </source>
</evidence>
<reference evidence="3 5" key="1">
    <citation type="journal article" date="2019" name="Emerg. Microbes Infect.">
        <title>Comprehensive subspecies identification of 175 nontuberculous mycobacteria species based on 7547 genomic profiles.</title>
        <authorList>
            <person name="Matsumoto Y."/>
            <person name="Kinjo T."/>
            <person name="Motooka D."/>
            <person name="Nabeya D."/>
            <person name="Jung N."/>
            <person name="Uechi K."/>
            <person name="Horii T."/>
            <person name="Iida T."/>
            <person name="Fujita J."/>
            <person name="Nakamura S."/>
        </authorList>
    </citation>
    <scope>NUCLEOTIDE SEQUENCE [LARGE SCALE GENOMIC DNA]</scope>
    <source>
        <strain evidence="3 5">JCM 15653</strain>
    </source>
</reference>
<evidence type="ECO:0000313" key="5">
    <source>
        <dbReference type="Proteomes" id="UP000466683"/>
    </source>
</evidence>
<gene>
    <name evidence="4" type="primary">sufD</name>
    <name evidence="4" type="ORF">H5U98_16435</name>
    <name evidence="3" type="ORF">MBOE_45180</name>
</gene>
<evidence type="ECO:0000256" key="1">
    <source>
        <dbReference type="ARBA" id="ARBA00043967"/>
    </source>
</evidence>
<dbReference type="NCBIfam" id="TIGR01981">
    <property type="entry name" value="sufD"/>
    <property type="match status" value="1"/>
</dbReference>
<evidence type="ECO:0000313" key="4">
    <source>
        <dbReference type="EMBL" id="UNB97211.1"/>
    </source>
</evidence>
<reference evidence="3" key="2">
    <citation type="submission" date="2020-02" db="EMBL/GenBank/DDBJ databases">
        <authorList>
            <person name="Matsumoto Y."/>
            <person name="Kinjo T."/>
            <person name="Motooka D."/>
            <person name="Nabeya D."/>
            <person name="Jung N."/>
            <person name="Uechi K."/>
            <person name="Horii T."/>
            <person name="Iida T."/>
            <person name="Fujita J."/>
            <person name="Nakamura S."/>
        </authorList>
    </citation>
    <scope>NUCLEOTIDE SEQUENCE</scope>
    <source>
        <strain evidence="3">JCM 15653</strain>
    </source>
</reference>
<dbReference type="Pfam" id="PF01458">
    <property type="entry name" value="SUFBD_core"/>
    <property type="match status" value="1"/>
</dbReference>
<accession>A0AAX2ZPR8</accession>
<evidence type="ECO:0000313" key="6">
    <source>
        <dbReference type="Proteomes" id="UP001162885"/>
    </source>
</evidence>
<dbReference type="RefSeq" id="WP_077739320.1">
    <property type="nucleotide sequence ID" value="NZ_AP022579.1"/>
</dbReference>
<feature type="domain" description="SUF system FeS cluster assembly SufBD core" evidence="2">
    <location>
        <begin position="129"/>
        <end position="359"/>
    </location>
</feature>
<comment type="similarity">
    <text evidence="1">Belongs to the iron-sulfur cluster assembly SufBD family.</text>
</comment>
<dbReference type="GO" id="GO:0016226">
    <property type="term" value="P:iron-sulfur cluster assembly"/>
    <property type="evidence" value="ECO:0007669"/>
    <property type="project" value="InterPro"/>
</dbReference>
<proteinExistence type="inferred from homology"/>
<dbReference type="InterPro" id="IPR055346">
    <property type="entry name" value="Fe-S_cluster_assembly_SufBD"/>
</dbReference>
<name>A0AAX2ZPR8_9MYCO</name>
<dbReference type="PANTHER" id="PTHR43575">
    <property type="entry name" value="PROTEIN ABCI7, CHLOROPLASTIC"/>
    <property type="match status" value="1"/>
</dbReference>
<reference evidence="4 6" key="3">
    <citation type="journal article" date="2022" name="BMC Genomics">
        <title>Comparative genome analysis of mycobacteria focusing on tRNA and non-coding RNA.</title>
        <authorList>
            <person name="Behra P.R.K."/>
            <person name="Pettersson B.M.F."/>
            <person name="Ramesh M."/>
            <person name="Das S."/>
            <person name="Dasgupta S."/>
            <person name="Kirsebom L.A."/>
        </authorList>
    </citation>
    <scope>NUCLEOTIDE SEQUENCE [LARGE SCALE GENOMIC DNA]</scope>
    <source>
        <strain evidence="4 6">DSM 44677</strain>
    </source>
</reference>